<dbReference type="Proteomes" id="UP000054928">
    <property type="component" value="Unassembled WGS sequence"/>
</dbReference>
<sequence length="60" mass="7109">MFFSQLDCARSVTTTSNFSLYYSQCQLAKVKQFRQQREVADKPWVTLLNWATTNHADYNR</sequence>
<name>A0A0P1AR86_PLAHL</name>
<dbReference type="EMBL" id="CCYD01000666">
    <property type="protein sequence ID" value="CEG43425.1"/>
    <property type="molecule type" value="Genomic_DNA"/>
</dbReference>
<protein>
    <submittedName>
        <fullName evidence="1">Uncharacterized protein</fullName>
    </submittedName>
</protein>
<dbReference type="AlphaFoldDB" id="A0A0P1AR86"/>
<keyword evidence="2" id="KW-1185">Reference proteome</keyword>
<evidence type="ECO:0000313" key="1">
    <source>
        <dbReference type="EMBL" id="CEG43425.1"/>
    </source>
</evidence>
<evidence type="ECO:0000313" key="2">
    <source>
        <dbReference type="Proteomes" id="UP000054928"/>
    </source>
</evidence>
<dbReference type="GeneID" id="59052678"/>
<reference evidence="2" key="1">
    <citation type="submission" date="2014-09" db="EMBL/GenBank/DDBJ databases">
        <authorList>
            <person name="Sharma Rahul"/>
            <person name="Thines Marco"/>
        </authorList>
    </citation>
    <scope>NUCLEOTIDE SEQUENCE [LARGE SCALE GENOMIC DNA]</scope>
</reference>
<accession>A0A0P1AR86</accession>
<organism evidence="1 2">
    <name type="scientific">Plasmopara halstedii</name>
    <name type="common">Downy mildew of sunflower</name>
    <dbReference type="NCBI Taxonomy" id="4781"/>
    <lineage>
        <taxon>Eukaryota</taxon>
        <taxon>Sar</taxon>
        <taxon>Stramenopiles</taxon>
        <taxon>Oomycota</taxon>
        <taxon>Peronosporomycetes</taxon>
        <taxon>Peronosporales</taxon>
        <taxon>Peronosporaceae</taxon>
        <taxon>Plasmopara</taxon>
    </lineage>
</organism>
<proteinExistence type="predicted"/>
<dbReference type="RefSeq" id="XP_036263266.1">
    <property type="nucleotide sequence ID" value="XM_036407575.1"/>
</dbReference>